<keyword evidence="4" id="KW-0223">Dioxygenase</keyword>
<evidence type="ECO:0000256" key="2">
    <source>
        <dbReference type="ARBA" id="ARBA00022643"/>
    </source>
</evidence>
<dbReference type="Proteomes" id="UP000199073">
    <property type="component" value="Unassembled WGS sequence"/>
</dbReference>
<dbReference type="InterPro" id="IPR004136">
    <property type="entry name" value="NMO"/>
</dbReference>
<dbReference type="OrthoDB" id="9778912at2"/>
<proteinExistence type="predicted"/>
<sequence>MKLPSLNIANLKASFPLIQGGMSVRVSTSALAIPVANCGGIGVIGGSGIPPEELHEDIIKAKSATDGIIAVNIMYAMKDFYNLVMSSIDAGVDMIITGAGFSRDIFKIGKEHNTPIVMIVSSPTLAKLAEKLGASAVIVEAKEAGGHLGTDKPLREIFPLIRKVIKKIPLIAAGGITNGYEMAELMDTYGADGVQIASRFVLSEECDVADEYKQAFLNARQQDIVITTSPVGLPGRAINTDFVRKMNAGEDMSTKKCPHLCLKKCDHHYCINERLMLAKDGNVNEGLVFSGENTFKMNKILPVAEIFRRFKKQAESVYKEGIGFNPLSS</sequence>
<evidence type="ECO:0000256" key="1">
    <source>
        <dbReference type="ARBA" id="ARBA00022630"/>
    </source>
</evidence>
<dbReference type="RefSeq" id="WP_092225761.1">
    <property type="nucleotide sequence ID" value="NZ_FNJI01000040.1"/>
</dbReference>
<dbReference type="CDD" id="cd04730">
    <property type="entry name" value="NPD_like"/>
    <property type="match status" value="1"/>
</dbReference>
<keyword evidence="3" id="KW-0560">Oxidoreductase</keyword>
<dbReference type="EMBL" id="FNJI01000040">
    <property type="protein sequence ID" value="SDP72894.1"/>
    <property type="molecule type" value="Genomic_DNA"/>
</dbReference>
<dbReference type="InterPro" id="IPR013785">
    <property type="entry name" value="Aldolase_TIM"/>
</dbReference>
<dbReference type="STRING" id="91360.SAMN05660330_03850"/>
<gene>
    <name evidence="4" type="ORF">SAMN05660330_03850</name>
</gene>
<dbReference type="SUPFAM" id="SSF51412">
    <property type="entry name" value="Inosine monophosphate dehydrogenase (IMPDH)"/>
    <property type="match status" value="1"/>
</dbReference>
<evidence type="ECO:0000313" key="5">
    <source>
        <dbReference type="Proteomes" id="UP000199073"/>
    </source>
</evidence>
<dbReference type="AlphaFoldDB" id="A0A1H0V3F0"/>
<reference evidence="4 5" key="1">
    <citation type="submission" date="2016-10" db="EMBL/GenBank/DDBJ databases">
        <authorList>
            <person name="de Groot N.N."/>
        </authorList>
    </citation>
    <scope>NUCLEOTIDE SEQUENCE [LARGE SCALE GENOMIC DNA]</scope>
    <source>
        <strain evidence="4 5">DSM 12130</strain>
    </source>
</reference>
<evidence type="ECO:0000313" key="4">
    <source>
        <dbReference type="EMBL" id="SDP72894.1"/>
    </source>
</evidence>
<dbReference type="PANTHER" id="PTHR32332">
    <property type="entry name" value="2-NITROPROPANE DIOXYGENASE"/>
    <property type="match status" value="1"/>
</dbReference>
<keyword evidence="1" id="KW-0285">Flavoprotein</keyword>
<protein>
    <submittedName>
        <fullName evidence="4">NAD(P)H-dependent flavin oxidoreductase YrpB, nitropropane dioxygenase family</fullName>
    </submittedName>
</protein>
<organism evidence="4 5">
    <name type="scientific">Desulforhopalus singaporensis</name>
    <dbReference type="NCBI Taxonomy" id="91360"/>
    <lineage>
        <taxon>Bacteria</taxon>
        <taxon>Pseudomonadati</taxon>
        <taxon>Thermodesulfobacteriota</taxon>
        <taxon>Desulfobulbia</taxon>
        <taxon>Desulfobulbales</taxon>
        <taxon>Desulfocapsaceae</taxon>
        <taxon>Desulforhopalus</taxon>
    </lineage>
</organism>
<evidence type="ECO:0000256" key="3">
    <source>
        <dbReference type="ARBA" id="ARBA00023002"/>
    </source>
</evidence>
<name>A0A1H0V3F0_9BACT</name>
<keyword evidence="2" id="KW-0288">FMN</keyword>
<dbReference type="PANTHER" id="PTHR32332:SF18">
    <property type="entry name" value="2-NITROPROPANE DIOXYGENASE"/>
    <property type="match status" value="1"/>
</dbReference>
<keyword evidence="5" id="KW-1185">Reference proteome</keyword>
<accession>A0A1H0V3F0</accession>
<dbReference type="Pfam" id="PF03060">
    <property type="entry name" value="NMO"/>
    <property type="match status" value="1"/>
</dbReference>
<dbReference type="Gene3D" id="3.20.20.70">
    <property type="entry name" value="Aldolase class I"/>
    <property type="match status" value="1"/>
</dbReference>
<dbReference type="GO" id="GO:0018580">
    <property type="term" value="F:nitronate monooxygenase activity"/>
    <property type="evidence" value="ECO:0007669"/>
    <property type="project" value="InterPro"/>
</dbReference>
<dbReference type="GO" id="GO:0051213">
    <property type="term" value="F:dioxygenase activity"/>
    <property type="evidence" value="ECO:0007669"/>
    <property type="project" value="UniProtKB-KW"/>
</dbReference>